<dbReference type="EMBL" id="CP001819">
    <property type="protein sequence ID" value="ACZ22643.1"/>
    <property type="molecule type" value="Genomic_DNA"/>
</dbReference>
<dbReference type="STRING" id="446469.Sked_27390"/>
<dbReference type="Pfam" id="PF04250">
    <property type="entry name" value="DUF429"/>
    <property type="match status" value="1"/>
</dbReference>
<dbReference type="AlphaFoldDB" id="D1BAU2"/>
<gene>
    <name evidence="1" type="ordered locus">Sked_27390</name>
</gene>
<evidence type="ECO:0000313" key="2">
    <source>
        <dbReference type="Proteomes" id="UP000000322"/>
    </source>
</evidence>
<evidence type="ECO:0000313" key="1">
    <source>
        <dbReference type="EMBL" id="ACZ22643.1"/>
    </source>
</evidence>
<dbReference type="HOGENOM" id="CLU_080977_1_0_11"/>
<dbReference type="OrthoDB" id="9811476at2"/>
<proteinExistence type="predicted"/>
<accession>D1BAU2</accession>
<reference evidence="1 2" key="1">
    <citation type="journal article" date="2009" name="Stand. Genomic Sci.">
        <title>Complete genome sequence of Sanguibacter keddieii type strain (ST-74).</title>
        <authorList>
            <person name="Ivanova N."/>
            <person name="Sikorski J."/>
            <person name="Sims D."/>
            <person name="Brettin T."/>
            <person name="Detter J.C."/>
            <person name="Han C."/>
            <person name="Lapidus A."/>
            <person name="Copeland A."/>
            <person name="Glavina Del Rio T."/>
            <person name="Nolan M."/>
            <person name="Chen F."/>
            <person name="Lucas S."/>
            <person name="Tice H."/>
            <person name="Cheng J.F."/>
            <person name="Bruce D."/>
            <person name="Goodwin L."/>
            <person name="Pitluck S."/>
            <person name="Pati A."/>
            <person name="Mavromatis K."/>
            <person name="Chen A."/>
            <person name="Palaniappan K."/>
            <person name="D'haeseleer P."/>
            <person name="Chain P."/>
            <person name="Bristow J."/>
            <person name="Eisen J.A."/>
            <person name="Markowitz V."/>
            <person name="Hugenholtz P."/>
            <person name="Goker M."/>
            <person name="Pukall R."/>
            <person name="Klenk H.P."/>
            <person name="Kyrpides N.C."/>
        </authorList>
    </citation>
    <scope>NUCLEOTIDE SEQUENCE [LARGE SCALE GENOMIC DNA]</scope>
    <source>
        <strain evidence="2">ATCC 51767 / DSM 10542 / NCFB 3025 / ST-74</strain>
    </source>
</reference>
<dbReference type="Proteomes" id="UP000000322">
    <property type="component" value="Chromosome"/>
</dbReference>
<organism evidence="1 2">
    <name type="scientific">Sanguibacter keddieii (strain ATCC 51767 / DSM 10542 / NCFB 3025 / ST-74)</name>
    <dbReference type="NCBI Taxonomy" id="446469"/>
    <lineage>
        <taxon>Bacteria</taxon>
        <taxon>Bacillati</taxon>
        <taxon>Actinomycetota</taxon>
        <taxon>Actinomycetes</taxon>
        <taxon>Micrococcales</taxon>
        <taxon>Sanguibacteraceae</taxon>
        <taxon>Sanguibacter</taxon>
    </lineage>
</organism>
<dbReference type="RefSeq" id="WP_012867712.1">
    <property type="nucleotide sequence ID" value="NC_013521.1"/>
</dbReference>
<keyword evidence="2" id="KW-1185">Reference proteome</keyword>
<protein>
    <submittedName>
        <fullName evidence="1">Uncharacterized conserved protein</fullName>
    </submittedName>
</protein>
<dbReference type="KEGG" id="ske:Sked_27390"/>
<name>D1BAU2_SANKS</name>
<dbReference type="InterPro" id="IPR007362">
    <property type="entry name" value="DUF429"/>
</dbReference>
<sequence length="247" mass="25896">MTAPGGFSPGTPAPIATTRVLGVDACRAGWVGVVWDGGRPMALAARDIGTLVAAAEMEGPVAVVGIDIPIGLPDTGRRQADLLAKQQIGRLRSSVFMTPVRPALQAETHADAVTINRELAGEGFSIQAFGLRTKVFEVEDFVRSEEGAPRTVLEVHPEVSFARMNGSPLTERKKTWAGSEVRRALLDEHGLGVTGVGALAGVDVGVDDVLDAAAAAWTARRHALGESESLPGTPEVFSDGWATAIWV</sequence>
<dbReference type="eggNOG" id="COG4923">
    <property type="taxonomic scope" value="Bacteria"/>
</dbReference>